<keyword evidence="13" id="KW-1185">Reference proteome</keyword>
<comment type="subcellular location">
    <subcellularLocation>
        <location evidence="1 11">Cell membrane</location>
        <topology evidence="1 11">Multi-pass membrane protein</topology>
    </subcellularLocation>
</comment>
<evidence type="ECO:0000256" key="7">
    <source>
        <dbReference type="ARBA" id="ARBA00023136"/>
    </source>
</evidence>
<feature type="binding site" evidence="11">
    <location>
        <position position="78"/>
    </location>
    <ligand>
        <name>Na(+)</name>
        <dbReference type="ChEBI" id="CHEBI:29101"/>
        <note>structural</note>
    </ligand>
</feature>
<comment type="activity regulation">
    <text evidence="11">Na(+) is not transported, but it plays an essential structural role and its presence is essential for fluoride channel function.</text>
</comment>
<keyword evidence="11" id="KW-0915">Sodium</keyword>
<keyword evidence="11" id="KW-0479">Metal-binding</keyword>
<evidence type="ECO:0000313" key="13">
    <source>
        <dbReference type="Proteomes" id="UP000247099"/>
    </source>
</evidence>
<sequence length="128" mass="13630">MHLFWIGLGSALGGSLRYGLDLLALHFTGGFPLSTLFINISGSLLIGFIAGLWASGGAAGPHPYKWHFWMTGFCGSYTTFSAFSWQVLSMIENGHAQLAGVYAAASVGFGLIAVWAGLSWATLRQKEA</sequence>
<protein>
    <recommendedName>
        <fullName evidence="11">Fluoride-specific ion channel FluC</fullName>
    </recommendedName>
</protein>
<dbReference type="AlphaFoldDB" id="A0A317ZG99"/>
<dbReference type="EMBL" id="QHJQ01000010">
    <property type="protein sequence ID" value="PXA03243.1"/>
    <property type="molecule type" value="Genomic_DNA"/>
</dbReference>
<dbReference type="InParanoid" id="A0A317ZG99"/>
<dbReference type="Pfam" id="PF02537">
    <property type="entry name" value="CRCB"/>
    <property type="match status" value="1"/>
</dbReference>
<dbReference type="GO" id="GO:0005886">
    <property type="term" value="C:plasma membrane"/>
    <property type="evidence" value="ECO:0007669"/>
    <property type="project" value="UniProtKB-SubCell"/>
</dbReference>
<comment type="caution">
    <text evidence="12">The sequence shown here is derived from an EMBL/GenBank/DDBJ whole genome shotgun (WGS) entry which is preliminary data.</text>
</comment>
<proteinExistence type="inferred from homology"/>
<evidence type="ECO:0000256" key="10">
    <source>
        <dbReference type="ARBA" id="ARBA00035585"/>
    </source>
</evidence>
<evidence type="ECO:0000313" key="12">
    <source>
        <dbReference type="EMBL" id="PXA03243.1"/>
    </source>
</evidence>
<evidence type="ECO:0000256" key="8">
    <source>
        <dbReference type="ARBA" id="ARBA00023303"/>
    </source>
</evidence>
<dbReference type="PANTHER" id="PTHR28259">
    <property type="entry name" value="FLUORIDE EXPORT PROTEIN 1-RELATED"/>
    <property type="match status" value="1"/>
</dbReference>
<dbReference type="Proteomes" id="UP000247099">
    <property type="component" value="Unassembled WGS sequence"/>
</dbReference>
<evidence type="ECO:0000256" key="9">
    <source>
        <dbReference type="ARBA" id="ARBA00035120"/>
    </source>
</evidence>
<evidence type="ECO:0000256" key="11">
    <source>
        <dbReference type="HAMAP-Rule" id="MF_00454"/>
    </source>
</evidence>
<keyword evidence="2 11" id="KW-1003">Cell membrane</keyword>
<dbReference type="GO" id="GO:0140114">
    <property type="term" value="P:cellular detoxification of fluoride"/>
    <property type="evidence" value="ECO:0007669"/>
    <property type="project" value="UniProtKB-UniRule"/>
</dbReference>
<accession>A0A317ZG99</accession>
<comment type="catalytic activity">
    <reaction evidence="10">
        <text>fluoride(in) = fluoride(out)</text>
        <dbReference type="Rhea" id="RHEA:76159"/>
        <dbReference type="ChEBI" id="CHEBI:17051"/>
    </reaction>
    <physiologicalReaction direction="left-to-right" evidence="10">
        <dbReference type="Rhea" id="RHEA:76160"/>
    </physiologicalReaction>
</comment>
<keyword evidence="8 11" id="KW-0407">Ion channel</keyword>
<dbReference type="GO" id="GO:0046872">
    <property type="term" value="F:metal ion binding"/>
    <property type="evidence" value="ECO:0007669"/>
    <property type="project" value="UniProtKB-KW"/>
</dbReference>
<keyword evidence="4 11" id="KW-0812">Transmembrane</keyword>
<dbReference type="GO" id="GO:0062054">
    <property type="term" value="F:fluoride channel activity"/>
    <property type="evidence" value="ECO:0007669"/>
    <property type="project" value="UniProtKB-UniRule"/>
</dbReference>
<feature type="transmembrane region" description="Helical" evidence="11">
    <location>
        <begin position="100"/>
        <end position="123"/>
    </location>
</feature>
<feature type="transmembrane region" description="Helical" evidence="11">
    <location>
        <begin position="33"/>
        <end position="54"/>
    </location>
</feature>
<comment type="function">
    <text evidence="11">Fluoride-specific ion channel. Important for reducing fluoride concentration in the cell, thus reducing its toxicity.</text>
</comment>
<evidence type="ECO:0000256" key="5">
    <source>
        <dbReference type="ARBA" id="ARBA00022989"/>
    </source>
</evidence>
<reference evidence="12 13" key="1">
    <citation type="submission" date="2018-05" db="EMBL/GenBank/DDBJ databases">
        <title>Coraliomargarita sinensis sp. nov., isolated from a marine solar saltern.</title>
        <authorList>
            <person name="Zhou L.Y."/>
        </authorList>
    </citation>
    <scope>NUCLEOTIDE SEQUENCE [LARGE SCALE GENOMIC DNA]</scope>
    <source>
        <strain evidence="12 13">WN38</strain>
    </source>
</reference>
<evidence type="ECO:0000256" key="3">
    <source>
        <dbReference type="ARBA" id="ARBA00022519"/>
    </source>
</evidence>
<dbReference type="RefSeq" id="WP_110131798.1">
    <property type="nucleotide sequence ID" value="NZ_QHJQ01000010.1"/>
</dbReference>
<organism evidence="12 13">
    <name type="scientific">Coraliomargarita sinensis</name>
    <dbReference type="NCBI Taxonomy" id="2174842"/>
    <lineage>
        <taxon>Bacteria</taxon>
        <taxon>Pseudomonadati</taxon>
        <taxon>Verrucomicrobiota</taxon>
        <taxon>Opitutia</taxon>
        <taxon>Puniceicoccales</taxon>
        <taxon>Coraliomargaritaceae</taxon>
        <taxon>Coraliomargarita</taxon>
    </lineage>
</organism>
<keyword evidence="6 11" id="KW-0406">Ion transport</keyword>
<feature type="transmembrane region" description="Helical" evidence="11">
    <location>
        <begin position="66"/>
        <end position="88"/>
    </location>
</feature>
<dbReference type="InterPro" id="IPR003691">
    <property type="entry name" value="FluC"/>
</dbReference>
<dbReference type="HAMAP" id="MF_00454">
    <property type="entry name" value="FluC"/>
    <property type="match status" value="1"/>
</dbReference>
<comment type="similarity">
    <text evidence="9 11">Belongs to the fluoride channel Fluc/FEX (TC 1.A.43) family.</text>
</comment>
<feature type="binding site" evidence="11">
    <location>
        <position position="75"/>
    </location>
    <ligand>
        <name>Na(+)</name>
        <dbReference type="ChEBI" id="CHEBI:29101"/>
        <note>structural</note>
    </ligand>
</feature>
<evidence type="ECO:0000256" key="1">
    <source>
        <dbReference type="ARBA" id="ARBA00004651"/>
    </source>
</evidence>
<gene>
    <name evidence="11" type="primary">fluC</name>
    <name evidence="11" type="synonym">crcB</name>
    <name evidence="12" type="ORF">DDZ13_12515</name>
</gene>
<keyword evidence="5 11" id="KW-1133">Transmembrane helix</keyword>
<dbReference type="OrthoDB" id="9815830at2"/>
<evidence type="ECO:0000256" key="4">
    <source>
        <dbReference type="ARBA" id="ARBA00022692"/>
    </source>
</evidence>
<evidence type="ECO:0000256" key="2">
    <source>
        <dbReference type="ARBA" id="ARBA00022475"/>
    </source>
</evidence>
<dbReference type="PANTHER" id="PTHR28259:SF1">
    <property type="entry name" value="FLUORIDE EXPORT PROTEIN 1-RELATED"/>
    <property type="match status" value="1"/>
</dbReference>
<keyword evidence="7 11" id="KW-0472">Membrane</keyword>
<keyword evidence="3" id="KW-0997">Cell inner membrane</keyword>
<keyword evidence="11" id="KW-0813">Transport</keyword>
<evidence type="ECO:0000256" key="6">
    <source>
        <dbReference type="ARBA" id="ARBA00023065"/>
    </source>
</evidence>
<name>A0A317ZG99_9BACT</name>